<evidence type="ECO:0000313" key="2">
    <source>
        <dbReference type="Proteomes" id="UP001214638"/>
    </source>
</evidence>
<accession>A0AAD9PIE8</accession>
<dbReference type="KEGG" id="bdw:94337407"/>
<evidence type="ECO:0000313" key="1">
    <source>
        <dbReference type="EMBL" id="KAK2195434.1"/>
    </source>
</evidence>
<dbReference type="AlphaFoldDB" id="A0AAD9PIE8"/>
<comment type="caution">
    <text evidence="1">The sequence shown here is derived from an EMBL/GenBank/DDBJ whole genome shotgun (WGS) entry which is preliminary data.</text>
</comment>
<dbReference type="GeneID" id="94337407"/>
<dbReference type="Proteomes" id="UP001214638">
    <property type="component" value="Unassembled WGS sequence"/>
</dbReference>
<gene>
    <name evidence="1" type="ORF">BdWA1_003110</name>
</gene>
<organism evidence="1 2">
    <name type="scientific">Babesia duncani</name>
    <dbReference type="NCBI Taxonomy" id="323732"/>
    <lineage>
        <taxon>Eukaryota</taxon>
        <taxon>Sar</taxon>
        <taxon>Alveolata</taxon>
        <taxon>Apicomplexa</taxon>
        <taxon>Aconoidasida</taxon>
        <taxon>Piroplasmida</taxon>
        <taxon>Babesiidae</taxon>
        <taxon>Babesia</taxon>
    </lineage>
</organism>
<dbReference type="EMBL" id="JALLKP010000004">
    <property type="protein sequence ID" value="KAK2195434.1"/>
    <property type="molecule type" value="Genomic_DNA"/>
</dbReference>
<proteinExistence type="predicted"/>
<sequence length="275" mass="31377">MNGRKDIFEPREPFHIVAVLNECLVNFTPLEHIEAQLHDIIKSLVLQNVSQLTIYEANGRVLGRFSQRFKKKGVQFLVLYAIFKRENGSIELCLEPNANAAMSIYFINHMHARQIFDIPHPCLYEYTSKATQTINGTHDKRVQYQIPSSECITQPLVEDYACTIDKCRVRMPQVVIVCRLSLQGAICYILKWLLLDVALNPSGLYIKFSSLIGAICKNVASRLLGSVAIIYPFGKCGIPPWFLAESELYQFFDFGPLVFQEALETFNTTERKFGK</sequence>
<name>A0AAD9PIE8_9APIC</name>
<reference evidence="1" key="1">
    <citation type="journal article" date="2023" name="Nat. Microbiol.">
        <title>Babesia duncani multi-omics identifies virulence factors and drug targets.</title>
        <authorList>
            <person name="Singh P."/>
            <person name="Lonardi S."/>
            <person name="Liang Q."/>
            <person name="Vydyam P."/>
            <person name="Khabirova E."/>
            <person name="Fang T."/>
            <person name="Gihaz S."/>
            <person name="Thekkiniath J."/>
            <person name="Munshi M."/>
            <person name="Abel S."/>
            <person name="Ciampossin L."/>
            <person name="Batugedara G."/>
            <person name="Gupta M."/>
            <person name="Lu X.M."/>
            <person name="Lenz T."/>
            <person name="Chakravarty S."/>
            <person name="Cornillot E."/>
            <person name="Hu Y."/>
            <person name="Ma W."/>
            <person name="Gonzalez L.M."/>
            <person name="Sanchez S."/>
            <person name="Estrada K."/>
            <person name="Sanchez-Flores A."/>
            <person name="Montero E."/>
            <person name="Harb O.S."/>
            <person name="Le Roch K.G."/>
            <person name="Mamoun C.B."/>
        </authorList>
    </citation>
    <scope>NUCLEOTIDE SEQUENCE</scope>
    <source>
        <strain evidence="1">WA1</strain>
    </source>
</reference>
<protein>
    <submittedName>
        <fullName evidence="1">Uncharacterized protein</fullName>
    </submittedName>
</protein>
<keyword evidence="2" id="KW-1185">Reference proteome</keyword>
<dbReference type="RefSeq" id="XP_067802277.1">
    <property type="nucleotide sequence ID" value="XM_067948126.1"/>
</dbReference>